<dbReference type="EMBL" id="KN832909">
    <property type="protein sequence ID" value="KIM92694.1"/>
    <property type="molecule type" value="Genomic_DNA"/>
</dbReference>
<dbReference type="InParanoid" id="A0A0C3GMC4"/>
<dbReference type="PANTHER" id="PTHR46972:SF1">
    <property type="entry name" value="FAD DEPENDENT OXIDOREDUCTASE DOMAIN-CONTAINING PROTEIN"/>
    <property type="match status" value="1"/>
</dbReference>
<keyword evidence="6" id="KW-1185">Reference proteome</keyword>
<dbReference type="PANTHER" id="PTHR46972">
    <property type="entry name" value="MONOOXYGENASE ASQM-RELATED"/>
    <property type="match status" value="1"/>
</dbReference>
<accession>A0A0C3GMC4</accession>
<dbReference type="Proteomes" id="UP000054321">
    <property type="component" value="Unassembled WGS sequence"/>
</dbReference>
<protein>
    <recommendedName>
        <fullName evidence="7">FAD-binding domain-containing protein</fullName>
    </recommendedName>
</protein>
<proteinExistence type="predicted"/>
<organism evidence="5 6">
    <name type="scientific">Oidiodendron maius (strain Zn)</name>
    <dbReference type="NCBI Taxonomy" id="913774"/>
    <lineage>
        <taxon>Eukaryota</taxon>
        <taxon>Fungi</taxon>
        <taxon>Dikarya</taxon>
        <taxon>Ascomycota</taxon>
        <taxon>Pezizomycotina</taxon>
        <taxon>Leotiomycetes</taxon>
        <taxon>Leotiomycetes incertae sedis</taxon>
        <taxon>Myxotrichaceae</taxon>
        <taxon>Oidiodendron</taxon>
    </lineage>
</organism>
<keyword evidence="4" id="KW-0503">Monooxygenase</keyword>
<reference evidence="5 6" key="1">
    <citation type="submission" date="2014-04" db="EMBL/GenBank/DDBJ databases">
        <authorList>
            <consortium name="DOE Joint Genome Institute"/>
            <person name="Kuo A."/>
            <person name="Martino E."/>
            <person name="Perotto S."/>
            <person name="Kohler A."/>
            <person name="Nagy L.G."/>
            <person name="Floudas D."/>
            <person name="Copeland A."/>
            <person name="Barry K.W."/>
            <person name="Cichocki N."/>
            <person name="Veneault-Fourrey C."/>
            <person name="LaButti K."/>
            <person name="Lindquist E.A."/>
            <person name="Lipzen A."/>
            <person name="Lundell T."/>
            <person name="Morin E."/>
            <person name="Murat C."/>
            <person name="Sun H."/>
            <person name="Tunlid A."/>
            <person name="Henrissat B."/>
            <person name="Grigoriev I.V."/>
            <person name="Hibbett D.S."/>
            <person name="Martin F."/>
            <person name="Nordberg H.P."/>
            <person name="Cantor M.N."/>
            <person name="Hua S.X."/>
        </authorList>
    </citation>
    <scope>NUCLEOTIDE SEQUENCE [LARGE SCALE GENOMIC DNA]</scope>
    <source>
        <strain evidence="5 6">Zn</strain>
    </source>
</reference>
<sequence length="50" mass="5462">RALYMLPVGHKWDHRAGVTLIGDAAYFMTPWGGAGGNLAWEMGMSLVRLS</sequence>
<evidence type="ECO:0000313" key="5">
    <source>
        <dbReference type="EMBL" id="KIM92694.1"/>
    </source>
</evidence>
<evidence type="ECO:0000256" key="1">
    <source>
        <dbReference type="ARBA" id="ARBA00022630"/>
    </source>
</evidence>
<dbReference type="InterPro" id="IPR036188">
    <property type="entry name" value="FAD/NAD-bd_sf"/>
</dbReference>
<evidence type="ECO:0000313" key="6">
    <source>
        <dbReference type="Proteomes" id="UP000054321"/>
    </source>
</evidence>
<evidence type="ECO:0008006" key="7">
    <source>
        <dbReference type="Google" id="ProtNLM"/>
    </source>
</evidence>
<evidence type="ECO:0000256" key="2">
    <source>
        <dbReference type="ARBA" id="ARBA00022827"/>
    </source>
</evidence>
<keyword evidence="1" id="KW-0285">Flavoprotein</keyword>
<dbReference type="HOGENOM" id="CLU_3129829_0_0_1"/>
<dbReference type="GO" id="GO:0004497">
    <property type="term" value="F:monooxygenase activity"/>
    <property type="evidence" value="ECO:0007669"/>
    <property type="project" value="UniProtKB-KW"/>
</dbReference>
<feature type="non-terminal residue" evidence="5">
    <location>
        <position position="1"/>
    </location>
</feature>
<keyword evidence="3" id="KW-0560">Oxidoreductase</keyword>
<dbReference type="Gene3D" id="3.50.50.60">
    <property type="entry name" value="FAD/NAD(P)-binding domain"/>
    <property type="match status" value="1"/>
</dbReference>
<keyword evidence="2" id="KW-0274">FAD</keyword>
<dbReference type="OrthoDB" id="655030at2759"/>
<evidence type="ECO:0000256" key="3">
    <source>
        <dbReference type="ARBA" id="ARBA00023002"/>
    </source>
</evidence>
<dbReference type="SUPFAM" id="SSF51905">
    <property type="entry name" value="FAD/NAD(P)-binding domain"/>
    <property type="match status" value="1"/>
</dbReference>
<evidence type="ECO:0000256" key="4">
    <source>
        <dbReference type="ARBA" id="ARBA00023033"/>
    </source>
</evidence>
<gene>
    <name evidence="5" type="ORF">OIDMADRAFT_139204</name>
</gene>
<dbReference type="AlphaFoldDB" id="A0A0C3GMC4"/>
<name>A0A0C3GMC4_OIDMZ</name>
<reference evidence="6" key="2">
    <citation type="submission" date="2015-01" db="EMBL/GenBank/DDBJ databases">
        <title>Evolutionary Origins and Diversification of the Mycorrhizal Mutualists.</title>
        <authorList>
            <consortium name="DOE Joint Genome Institute"/>
            <consortium name="Mycorrhizal Genomics Consortium"/>
            <person name="Kohler A."/>
            <person name="Kuo A."/>
            <person name="Nagy L.G."/>
            <person name="Floudas D."/>
            <person name="Copeland A."/>
            <person name="Barry K.W."/>
            <person name="Cichocki N."/>
            <person name="Veneault-Fourrey C."/>
            <person name="LaButti K."/>
            <person name="Lindquist E.A."/>
            <person name="Lipzen A."/>
            <person name="Lundell T."/>
            <person name="Morin E."/>
            <person name="Murat C."/>
            <person name="Riley R."/>
            <person name="Ohm R."/>
            <person name="Sun H."/>
            <person name="Tunlid A."/>
            <person name="Henrissat B."/>
            <person name="Grigoriev I.V."/>
            <person name="Hibbett D.S."/>
            <person name="Martin F."/>
        </authorList>
    </citation>
    <scope>NUCLEOTIDE SEQUENCE [LARGE SCALE GENOMIC DNA]</scope>
    <source>
        <strain evidence="6">Zn</strain>
    </source>
</reference>